<evidence type="ECO:0000313" key="10">
    <source>
        <dbReference type="EMBL" id="TXS96797.1"/>
    </source>
</evidence>
<sequence length="270" mass="28293">MGIINATPDSFSDGGSLYRGQRLDLDAAMERARSMCVAGATILDVGGESTRPGADPVSEGEELERVVPLVERIAAELDVVISIDTSSAAVMRETAAVGAGLINDVRALERPGALEAAAATGLPVCLMHMQGQPGTMQQRPDYTSVVEEVAAYLEARMAACEAAGIGREQLVLDPGFGFGKTLSHNLQLLQALPRIEALGAPLLVGLSRKSLIGKILERDVHERLAASLALAVLAVERGAWIVRTHDVRETADAIAMCTALAGVADAEETT</sequence>
<keyword evidence="8" id="KW-0289">Folate biosynthesis</keyword>
<dbReference type="Pfam" id="PF00809">
    <property type="entry name" value="Pterin_bind"/>
    <property type="match status" value="1"/>
</dbReference>
<dbReference type="AlphaFoldDB" id="A0A5C9AB71"/>
<gene>
    <name evidence="10" type="primary">folP</name>
    <name evidence="10" type="ORF">FV139_03115</name>
</gene>
<accession>A0A5C9AB71</accession>
<reference evidence="10 11" key="1">
    <citation type="submission" date="2019-08" db="EMBL/GenBank/DDBJ databases">
        <title>Parahaliea maris sp. nov., isolated from the surface seawater.</title>
        <authorList>
            <person name="Liu Y."/>
        </authorList>
    </citation>
    <scope>NUCLEOTIDE SEQUENCE [LARGE SCALE GENOMIC DNA]</scope>
    <source>
        <strain evidence="10 11">HSLHS9</strain>
    </source>
</reference>
<keyword evidence="6" id="KW-0479">Metal-binding</keyword>
<comment type="caution">
    <text evidence="10">The sequence shown here is derived from an EMBL/GenBank/DDBJ whole genome shotgun (WGS) entry which is preliminary data.</text>
</comment>
<dbReference type="GO" id="GO:0005829">
    <property type="term" value="C:cytosol"/>
    <property type="evidence" value="ECO:0007669"/>
    <property type="project" value="TreeGrafter"/>
</dbReference>
<evidence type="ECO:0000256" key="7">
    <source>
        <dbReference type="ARBA" id="ARBA00022842"/>
    </source>
</evidence>
<dbReference type="EMBL" id="VRZA01000001">
    <property type="protein sequence ID" value="TXS96797.1"/>
    <property type="molecule type" value="Genomic_DNA"/>
</dbReference>
<dbReference type="NCBIfam" id="TIGR01496">
    <property type="entry name" value="DHPS"/>
    <property type="match status" value="1"/>
</dbReference>
<dbReference type="Gene3D" id="3.20.20.20">
    <property type="entry name" value="Dihydropteroate synthase-like"/>
    <property type="match status" value="1"/>
</dbReference>
<dbReference type="SUPFAM" id="SSF51717">
    <property type="entry name" value="Dihydropteroate synthetase-like"/>
    <property type="match status" value="1"/>
</dbReference>
<evidence type="ECO:0000313" key="11">
    <source>
        <dbReference type="Proteomes" id="UP000321039"/>
    </source>
</evidence>
<evidence type="ECO:0000256" key="5">
    <source>
        <dbReference type="ARBA" id="ARBA00022679"/>
    </source>
</evidence>
<dbReference type="InterPro" id="IPR011005">
    <property type="entry name" value="Dihydropteroate_synth-like_sf"/>
</dbReference>
<organism evidence="10 11">
    <name type="scientific">Parahaliea maris</name>
    <dbReference type="NCBI Taxonomy" id="2716870"/>
    <lineage>
        <taxon>Bacteria</taxon>
        <taxon>Pseudomonadati</taxon>
        <taxon>Pseudomonadota</taxon>
        <taxon>Gammaproteobacteria</taxon>
        <taxon>Cellvibrionales</taxon>
        <taxon>Halieaceae</taxon>
        <taxon>Parahaliea</taxon>
    </lineage>
</organism>
<dbReference type="CDD" id="cd00739">
    <property type="entry name" value="DHPS"/>
    <property type="match status" value="1"/>
</dbReference>
<dbReference type="EC" id="2.5.1.15" evidence="4"/>
<dbReference type="GO" id="GO:0046872">
    <property type="term" value="F:metal ion binding"/>
    <property type="evidence" value="ECO:0007669"/>
    <property type="project" value="UniProtKB-KW"/>
</dbReference>
<keyword evidence="5 10" id="KW-0808">Transferase</keyword>
<dbReference type="PROSITE" id="PS00793">
    <property type="entry name" value="DHPS_2"/>
    <property type="match status" value="1"/>
</dbReference>
<dbReference type="PANTHER" id="PTHR20941:SF1">
    <property type="entry name" value="FOLIC ACID SYNTHESIS PROTEIN FOL1"/>
    <property type="match status" value="1"/>
</dbReference>
<comment type="cofactor">
    <cofactor evidence="2">
        <name>Mg(2+)</name>
        <dbReference type="ChEBI" id="CHEBI:18420"/>
    </cofactor>
</comment>
<keyword evidence="7" id="KW-0460">Magnesium</keyword>
<dbReference type="GO" id="GO:0046656">
    <property type="term" value="P:folic acid biosynthetic process"/>
    <property type="evidence" value="ECO:0007669"/>
    <property type="project" value="UniProtKB-KW"/>
</dbReference>
<dbReference type="RefSeq" id="WP_148067063.1">
    <property type="nucleotide sequence ID" value="NZ_VRZA01000001.1"/>
</dbReference>
<dbReference type="PROSITE" id="PS50972">
    <property type="entry name" value="PTERIN_BINDING"/>
    <property type="match status" value="1"/>
</dbReference>
<evidence type="ECO:0000259" key="9">
    <source>
        <dbReference type="PROSITE" id="PS50972"/>
    </source>
</evidence>
<dbReference type="GO" id="GO:0046654">
    <property type="term" value="P:tetrahydrofolate biosynthetic process"/>
    <property type="evidence" value="ECO:0007669"/>
    <property type="project" value="TreeGrafter"/>
</dbReference>
<dbReference type="PANTHER" id="PTHR20941">
    <property type="entry name" value="FOLATE SYNTHESIS PROTEINS"/>
    <property type="match status" value="1"/>
</dbReference>
<evidence type="ECO:0000256" key="8">
    <source>
        <dbReference type="ARBA" id="ARBA00022909"/>
    </source>
</evidence>
<dbReference type="InterPro" id="IPR006390">
    <property type="entry name" value="DHP_synth_dom"/>
</dbReference>
<keyword evidence="11" id="KW-1185">Reference proteome</keyword>
<evidence type="ECO:0000256" key="2">
    <source>
        <dbReference type="ARBA" id="ARBA00001946"/>
    </source>
</evidence>
<evidence type="ECO:0000256" key="4">
    <source>
        <dbReference type="ARBA" id="ARBA00012458"/>
    </source>
</evidence>
<comment type="catalytic activity">
    <reaction evidence="1">
        <text>(7,8-dihydropterin-6-yl)methyl diphosphate + 4-aminobenzoate = 7,8-dihydropteroate + diphosphate</text>
        <dbReference type="Rhea" id="RHEA:19949"/>
        <dbReference type="ChEBI" id="CHEBI:17836"/>
        <dbReference type="ChEBI" id="CHEBI:17839"/>
        <dbReference type="ChEBI" id="CHEBI:33019"/>
        <dbReference type="ChEBI" id="CHEBI:72950"/>
        <dbReference type="EC" id="2.5.1.15"/>
    </reaction>
</comment>
<comment type="pathway">
    <text evidence="3">Cofactor biosynthesis; tetrahydrofolate biosynthesis; 7,8-dihydrofolate from 2-amino-4-hydroxy-6-hydroxymethyl-7,8-dihydropteridine diphosphate and 4-aminobenzoate: step 1/2.</text>
</comment>
<evidence type="ECO:0000256" key="3">
    <source>
        <dbReference type="ARBA" id="ARBA00004763"/>
    </source>
</evidence>
<evidence type="ECO:0000256" key="1">
    <source>
        <dbReference type="ARBA" id="ARBA00000012"/>
    </source>
</evidence>
<dbReference type="Proteomes" id="UP000321039">
    <property type="component" value="Unassembled WGS sequence"/>
</dbReference>
<name>A0A5C9AB71_9GAMM</name>
<feature type="domain" description="Pterin-binding" evidence="9">
    <location>
        <begin position="1"/>
        <end position="255"/>
    </location>
</feature>
<dbReference type="GO" id="GO:0004156">
    <property type="term" value="F:dihydropteroate synthase activity"/>
    <property type="evidence" value="ECO:0007669"/>
    <property type="project" value="UniProtKB-EC"/>
</dbReference>
<evidence type="ECO:0000256" key="6">
    <source>
        <dbReference type="ARBA" id="ARBA00022723"/>
    </source>
</evidence>
<dbReference type="InterPro" id="IPR000489">
    <property type="entry name" value="Pterin-binding_dom"/>
</dbReference>
<protein>
    <recommendedName>
        <fullName evidence="4">dihydropteroate synthase</fullName>
        <ecNumber evidence="4">2.5.1.15</ecNumber>
    </recommendedName>
</protein>
<proteinExistence type="predicted"/>
<dbReference type="InterPro" id="IPR045031">
    <property type="entry name" value="DHP_synth-like"/>
</dbReference>